<evidence type="ECO:0000256" key="12">
    <source>
        <dbReference type="RuleBase" id="RU364022"/>
    </source>
</evidence>
<keyword evidence="14" id="KW-1185">Reference proteome</keyword>
<evidence type="ECO:0000256" key="7">
    <source>
        <dbReference type="ARBA" id="ARBA00023102"/>
    </source>
</evidence>
<dbReference type="UniPathway" id="UPA00031">
    <property type="reaction ID" value="UER00009"/>
</dbReference>
<dbReference type="GO" id="GO:0003949">
    <property type="term" value="F:1-(5-phosphoribosyl)-5-[(5-phosphoribosylamino)methylideneamino]imidazole-4-carboxamide isomerase activity"/>
    <property type="evidence" value="ECO:0007669"/>
    <property type="project" value="UniProtKB-EC"/>
</dbReference>
<evidence type="ECO:0000313" key="14">
    <source>
        <dbReference type="Proteomes" id="UP000245699"/>
    </source>
</evidence>
<protein>
    <recommendedName>
        <fullName evidence="5 12">1-(5-phosphoribosyl)-5-[(5-phosphoribosylamino)methylideneamino] imidazole-4-carboxamide isomerase</fullName>
        <ecNumber evidence="4 12">5.3.1.16</ecNumber>
    </recommendedName>
    <alternativeName>
        <fullName evidence="10 12">5-proFAR isomerase</fullName>
    </alternativeName>
    <alternativeName>
        <fullName evidence="9 12">Phosphoribosylformimino-5-aminoimidazole carboxamide ribotide isomerase</fullName>
    </alternativeName>
</protein>
<dbReference type="OrthoDB" id="446074at2759"/>
<dbReference type="InterPro" id="IPR006062">
    <property type="entry name" value="His_biosynth"/>
</dbReference>
<dbReference type="Pfam" id="PF00977">
    <property type="entry name" value="His_biosynth"/>
    <property type="match status" value="1"/>
</dbReference>
<sequence length="263" mass="28974">MTNKINLPKSKFRPCIDLHQGKVKQIIGGTLTNNENTVKTNFVSNKSSSYYAELYQKHNLTGGHLIKLGPGNDEAAREALKQWPGGLQVGGGITIENAQEWIDLGATKVIVTSWLFTNNEFDIEKLKKLSSKIGKEHLVIDISCRKYDGGWYVAMNKWQTKTNLQVTEETVSMLSNYCSEFLIHAADVEGLCEGIDEELVKCKCLGEWVNIPTTYAGGASSIGDLSKVNDLSFGKVDLTIGSALDIFGGDKVKFEDCVAWNNS</sequence>
<dbReference type="NCBIfam" id="TIGR02129">
    <property type="entry name" value="hisA_euk"/>
    <property type="match status" value="1"/>
</dbReference>
<accession>A0A2T9Y2B1</accession>
<dbReference type="GO" id="GO:0005737">
    <property type="term" value="C:cytoplasm"/>
    <property type="evidence" value="ECO:0007669"/>
    <property type="project" value="UniProtKB-SubCell"/>
</dbReference>
<dbReference type="InterPro" id="IPR011858">
    <property type="entry name" value="His6/HISN3"/>
</dbReference>
<keyword evidence="12" id="KW-0963">Cytoplasm</keyword>
<dbReference type="GO" id="GO:0000162">
    <property type="term" value="P:L-tryptophan biosynthetic process"/>
    <property type="evidence" value="ECO:0007669"/>
    <property type="project" value="TreeGrafter"/>
</dbReference>
<comment type="pathway">
    <text evidence="2 12">Amino-acid biosynthesis; L-histidine biosynthesis; L-histidine from 5-phospho-alpha-D-ribose 1-diphosphate: step 4/9.</text>
</comment>
<dbReference type="EC" id="5.3.1.16" evidence="4 12"/>
<dbReference type="FunFam" id="3.20.20.70:FF:000110">
    <property type="entry name" value="1-(5-phosphoribosyl)-5-[(5-phosphoribosylamino)methylideneamino] imidazole-4-carboxamide isomerase, chloroplastic"/>
    <property type="match status" value="1"/>
</dbReference>
<keyword evidence="8 12" id="KW-0413">Isomerase</keyword>
<evidence type="ECO:0000313" key="13">
    <source>
        <dbReference type="EMBL" id="PVU86475.1"/>
    </source>
</evidence>
<comment type="caution">
    <text evidence="13">The sequence shown here is derived from an EMBL/GenBank/DDBJ whole genome shotgun (WGS) entry which is preliminary data.</text>
</comment>
<dbReference type="PANTHER" id="PTHR43090:SF2">
    <property type="entry name" value="1-(5-PHOSPHORIBOSYL)-5-[(5-PHOSPHORIBOSYLAMINO)METHYLIDENEAMINO] IMIDAZOLE-4-CARBOXAMIDE ISOMERASE"/>
    <property type="match status" value="1"/>
</dbReference>
<dbReference type="AlphaFoldDB" id="A0A2T9Y2B1"/>
<proteinExistence type="inferred from homology"/>
<gene>
    <name evidence="13" type="ORF">BB559_006488</name>
</gene>
<keyword evidence="6 11" id="KW-0028">Amino-acid biosynthesis</keyword>
<organism evidence="13 14">
    <name type="scientific">Furculomyces boomerangus</name>
    <dbReference type="NCBI Taxonomy" id="61424"/>
    <lineage>
        <taxon>Eukaryota</taxon>
        <taxon>Fungi</taxon>
        <taxon>Fungi incertae sedis</taxon>
        <taxon>Zoopagomycota</taxon>
        <taxon>Kickxellomycotina</taxon>
        <taxon>Harpellomycetes</taxon>
        <taxon>Harpellales</taxon>
        <taxon>Harpellaceae</taxon>
        <taxon>Furculomyces</taxon>
    </lineage>
</organism>
<evidence type="ECO:0000256" key="11">
    <source>
        <dbReference type="RuleBase" id="RU003657"/>
    </source>
</evidence>
<evidence type="ECO:0000256" key="3">
    <source>
        <dbReference type="ARBA" id="ARBA00009667"/>
    </source>
</evidence>
<evidence type="ECO:0000256" key="1">
    <source>
        <dbReference type="ARBA" id="ARBA00000901"/>
    </source>
</evidence>
<dbReference type="Gene3D" id="3.20.20.70">
    <property type="entry name" value="Aldolase class I"/>
    <property type="match status" value="1"/>
</dbReference>
<dbReference type="SUPFAM" id="SSF51366">
    <property type="entry name" value="Ribulose-phoshate binding barrel"/>
    <property type="match status" value="1"/>
</dbReference>
<dbReference type="GO" id="GO:0000105">
    <property type="term" value="P:L-histidine biosynthetic process"/>
    <property type="evidence" value="ECO:0007669"/>
    <property type="project" value="UniProtKB-UniPathway"/>
</dbReference>
<comment type="subcellular location">
    <subcellularLocation>
        <location evidence="12">Cytoplasm</location>
    </subcellularLocation>
</comment>
<keyword evidence="7 11" id="KW-0368">Histidine biosynthesis</keyword>
<dbReference type="InterPro" id="IPR013785">
    <property type="entry name" value="Aldolase_TIM"/>
</dbReference>
<dbReference type="InterPro" id="IPR044524">
    <property type="entry name" value="Isoase_HisA-like"/>
</dbReference>
<name>A0A2T9Y2B1_9FUNG</name>
<dbReference type="Proteomes" id="UP000245699">
    <property type="component" value="Unassembled WGS sequence"/>
</dbReference>
<evidence type="ECO:0000256" key="4">
    <source>
        <dbReference type="ARBA" id="ARBA00012550"/>
    </source>
</evidence>
<evidence type="ECO:0000256" key="10">
    <source>
        <dbReference type="ARBA" id="ARBA00031376"/>
    </source>
</evidence>
<evidence type="ECO:0000256" key="8">
    <source>
        <dbReference type="ARBA" id="ARBA00023235"/>
    </source>
</evidence>
<dbReference type="PANTHER" id="PTHR43090">
    <property type="entry name" value="1-(5-PHOSPHORIBOSYL)-5-[(5-PHOSPHORIBOSYLAMINO)METHYLIDENEAMINO] IMIDAZOLE-4-CARBOXAMIDE ISOMERASE"/>
    <property type="match status" value="1"/>
</dbReference>
<evidence type="ECO:0000256" key="9">
    <source>
        <dbReference type="ARBA" id="ARBA00030547"/>
    </source>
</evidence>
<evidence type="ECO:0000256" key="6">
    <source>
        <dbReference type="ARBA" id="ARBA00022605"/>
    </source>
</evidence>
<comment type="catalytic activity">
    <reaction evidence="1 12">
        <text>1-(5-phospho-beta-D-ribosyl)-5-[(5-phospho-beta-D-ribosylamino)methylideneamino]imidazole-4-carboxamide = 5-[(5-phospho-1-deoxy-D-ribulos-1-ylimino)methylamino]-1-(5-phospho-beta-D-ribosyl)imidazole-4-carboxamide</text>
        <dbReference type="Rhea" id="RHEA:15469"/>
        <dbReference type="ChEBI" id="CHEBI:58435"/>
        <dbReference type="ChEBI" id="CHEBI:58525"/>
        <dbReference type="EC" id="5.3.1.16"/>
    </reaction>
</comment>
<evidence type="ECO:0000256" key="5">
    <source>
        <dbReference type="ARBA" id="ARBA00018464"/>
    </source>
</evidence>
<dbReference type="CDD" id="cd04723">
    <property type="entry name" value="HisA_HisF"/>
    <property type="match status" value="1"/>
</dbReference>
<comment type="similarity">
    <text evidence="3 11">Belongs to the HisA/HisF family.</text>
</comment>
<evidence type="ECO:0000256" key="2">
    <source>
        <dbReference type="ARBA" id="ARBA00005133"/>
    </source>
</evidence>
<dbReference type="STRING" id="61424.A0A2T9Y2B1"/>
<dbReference type="EMBL" id="MBFT01000905">
    <property type="protein sequence ID" value="PVU86475.1"/>
    <property type="molecule type" value="Genomic_DNA"/>
</dbReference>
<reference evidence="13 14" key="1">
    <citation type="journal article" date="2018" name="MBio">
        <title>Comparative Genomics Reveals the Core Gene Toolbox for the Fungus-Insect Symbiosis.</title>
        <authorList>
            <person name="Wang Y."/>
            <person name="Stata M."/>
            <person name="Wang W."/>
            <person name="Stajich J.E."/>
            <person name="White M.M."/>
            <person name="Moncalvo J.M."/>
        </authorList>
    </citation>
    <scope>NUCLEOTIDE SEQUENCE [LARGE SCALE GENOMIC DNA]</scope>
    <source>
        <strain evidence="13 14">AUS-77-4</strain>
    </source>
</reference>
<dbReference type="InterPro" id="IPR011060">
    <property type="entry name" value="RibuloseP-bd_barrel"/>
</dbReference>